<dbReference type="FunFam" id="1.20.120.1150:FF:000003">
    <property type="entry name" value="Serine/threonine-protein phosphatase 2A activator"/>
    <property type="match status" value="1"/>
</dbReference>
<comment type="caution">
    <text evidence="12">The sequence shown here is derived from an EMBL/GenBank/DDBJ whole genome shotgun (WGS) entry which is preliminary data.</text>
</comment>
<dbReference type="Pfam" id="PF03095">
    <property type="entry name" value="PTPA"/>
    <property type="match status" value="1"/>
</dbReference>
<evidence type="ECO:0000256" key="2">
    <source>
        <dbReference type="ARBA" id="ARBA00004123"/>
    </source>
</evidence>
<dbReference type="GO" id="GO:0000159">
    <property type="term" value="C:protein phosphatase type 2A complex"/>
    <property type="evidence" value="ECO:0007669"/>
    <property type="project" value="TreeGrafter"/>
</dbReference>
<dbReference type="Proteomes" id="UP001271007">
    <property type="component" value="Unassembled WGS sequence"/>
</dbReference>
<comment type="similarity">
    <text evidence="4 10">Belongs to the PTPA-type PPIase family.</text>
</comment>
<keyword evidence="6 10" id="KW-0697">Rotamase</keyword>
<evidence type="ECO:0000313" key="12">
    <source>
        <dbReference type="EMBL" id="KAK3050561.1"/>
    </source>
</evidence>
<evidence type="ECO:0000256" key="8">
    <source>
        <dbReference type="ARBA" id="ARBA00023242"/>
    </source>
</evidence>
<feature type="compositionally biased region" description="Low complexity" evidence="11">
    <location>
        <begin position="372"/>
        <end position="382"/>
    </location>
</feature>
<evidence type="ECO:0000256" key="3">
    <source>
        <dbReference type="ARBA" id="ARBA00004496"/>
    </source>
</evidence>
<comment type="function">
    <text evidence="9">PPIases accelerate the folding of proteins. It catalyzes the cis-trans isomerization of proline imidic peptide bonds in oligopeptides. Acts as a regulatory subunit for PP2A-like phosphatases modulating their activity or substrate specificity, probably by inducing a conformational change in the catalytic subunit, a direct target of the PPIase. Can reactivate inactive phosphatase PP2A-phosphatase methylesterase complexes (PP2Ai) in presence of ATP and Mg(2+) by dissociating the inactive form from the complex.</text>
</comment>
<keyword evidence="13" id="KW-1185">Reference proteome</keyword>
<dbReference type="GO" id="GO:0003755">
    <property type="term" value="F:peptidyl-prolyl cis-trans isomerase activity"/>
    <property type="evidence" value="ECO:0007669"/>
    <property type="project" value="UniProtKB-KW"/>
</dbReference>
<evidence type="ECO:0000256" key="7">
    <source>
        <dbReference type="ARBA" id="ARBA00023235"/>
    </source>
</evidence>
<comment type="catalytic activity">
    <reaction evidence="1 10">
        <text>[protein]-peptidylproline (omega=180) = [protein]-peptidylproline (omega=0)</text>
        <dbReference type="Rhea" id="RHEA:16237"/>
        <dbReference type="Rhea" id="RHEA-COMP:10747"/>
        <dbReference type="Rhea" id="RHEA-COMP:10748"/>
        <dbReference type="ChEBI" id="CHEBI:83833"/>
        <dbReference type="ChEBI" id="CHEBI:83834"/>
        <dbReference type="EC" id="5.2.1.8"/>
    </reaction>
</comment>
<dbReference type="InterPro" id="IPR004327">
    <property type="entry name" value="Phstyr_phstse_ac"/>
</dbReference>
<evidence type="ECO:0000256" key="1">
    <source>
        <dbReference type="ARBA" id="ARBA00000971"/>
    </source>
</evidence>
<evidence type="ECO:0000256" key="11">
    <source>
        <dbReference type="SAM" id="MobiDB-lite"/>
    </source>
</evidence>
<dbReference type="EC" id="5.2.1.8" evidence="10"/>
<dbReference type="GO" id="GO:0005634">
    <property type="term" value="C:nucleus"/>
    <property type="evidence" value="ECO:0007669"/>
    <property type="project" value="UniProtKB-SubCell"/>
</dbReference>
<keyword evidence="8" id="KW-0539">Nucleus</keyword>
<feature type="compositionally biased region" description="Low complexity" evidence="11">
    <location>
        <begin position="432"/>
        <end position="447"/>
    </location>
</feature>
<organism evidence="12 13">
    <name type="scientific">Extremus antarcticus</name>
    <dbReference type="NCBI Taxonomy" id="702011"/>
    <lineage>
        <taxon>Eukaryota</taxon>
        <taxon>Fungi</taxon>
        <taxon>Dikarya</taxon>
        <taxon>Ascomycota</taxon>
        <taxon>Pezizomycotina</taxon>
        <taxon>Dothideomycetes</taxon>
        <taxon>Dothideomycetidae</taxon>
        <taxon>Mycosphaerellales</taxon>
        <taxon>Extremaceae</taxon>
        <taxon>Extremus</taxon>
    </lineage>
</organism>
<dbReference type="CDD" id="cd04087">
    <property type="entry name" value="PTPA"/>
    <property type="match status" value="1"/>
</dbReference>
<reference evidence="12" key="1">
    <citation type="submission" date="2023-04" db="EMBL/GenBank/DDBJ databases">
        <title>Black Yeasts Isolated from many extreme environments.</title>
        <authorList>
            <person name="Coleine C."/>
            <person name="Stajich J.E."/>
            <person name="Selbmann L."/>
        </authorList>
    </citation>
    <scope>NUCLEOTIDE SEQUENCE</scope>
    <source>
        <strain evidence="12">CCFEE 5312</strain>
    </source>
</reference>
<accession>A0AAJ0GAK1</accession>
<gene>
    <name evidence="12" type="primary">RRD1</name>
    <name evidence="12" type="ORF">LTR09_008201</name>
</gene>
<dbReference type="GO" id="GO:0008160">
    <property type="term" value="F:protein tyrosine phosphatase activator activity"/>
    <property type="evidence" value="ECO:0007669"/>
    <property type="project" value="TreeGrafter"/>
</dbReference>
<sequence length="447" mass="48372">MATQPSILALERLPTTTNHTFSTPSKKINDGEDLQFFHTSTAYRDLITWLLQLNRSMFSTQDSEGNIQQNRLESPPALSSSVQFLQNLVSDLAALIDKAPPDTGPRRFGNVAFRTWFKLVEEELDQLLDRHLASLLERHEHQRSDLKRELSIYILGSFGSAQRLDYGTGHELSFLAFLGCLWKLHAFEEGEERAVVMGVIHPYLQLIRKLVTTYTLEPAGSHGVWGLDDHSFLPYIFGSAQLGPAITSASQSTPIEGSLSSAPPPAGVTDKALVAELQSSNMYFAAIQFIYDVKKGLFWEHSPVLYDVSGIKDGWGKINKGMVKMWVAEVLGKFPVVQHFPFGSLFEWKQDPDAVRNGVTGGDVHAANQPKAGQGMAPPSMAGGAGTKAPWARPDAGGGEAGTGVPSTRAPWAGARHQAAPPGTTAGTHRPSAASGSTSTAAPWAAT</sequence>
<dbReference type="SUPFAM" id="SSF140984">
    <property type="entry name" value="PTPA-like"/>
    <property type="match status" value="1"/>
</dbReference>
<dbReference type="GO" id="GO:0007052">
    <property type="term" value="P:mitotic spindle organization"/>
    <property type="evidence" value="ECO:0007669"/>
    <property type="project" value="TreeGrafter"/>
</dbReference>
<dbReference type="GO" id="GO:0005737">
    <property type="term" value="C:cytoplasm"/>
    <property type="evidence" value="ECO:0007669"/>
    <property type="project" value="UniProtKB-SubCell"/>
</dbReference>
<evidence type="ECO:0000256" key="10">
    <source>
        <dbReference type="RuleBase" id="RU361210"/>
    </source>
</evidence>
<evidence type="ECO:0000256" key="4">
    <source>
        <dbReference type="ARBA" id="ARBA00011019"/>
    </source>
</evidence>
<evidence type="ECO:0000256" key="6">
    <source>
        <dbReference type="ARBA" id="ARBA00023110"/>
    </source>
</evidence>
<evidence type="ECO:0000256" key="9">
    <source>
        <dbReference type="ARBA" id="ARBA00025287"/>
    </source>
</evidence>
<dbReference type="PANTHER" id="PTHR10012">
    <property type="entry name" value="SERINE/THREONINE-PROTEIN PHOSPHATASE 2A REGULATORY SUBUNIT B"/>
    <property type="match status" value="1"/>
</dbReference>
<dbReference type="Gene3D" id="1.20.120.1150">
    <property type="match status" value="1"/>
</dbReference>
<proteinExistence type="inferred from homology"/>
<keyword evidence="7 10" id="KW-0413">Isomerase</keyword>
<protein>
    <recommendedName>
        <fullName evidence="10">Serine/threonine-protein phosphatase 2A activator</fullName>
        <ecNumber evidence="10">5.2.1.8</ecNumber>
    </recommendedName>
    <alternativeName>
        <fullName evidence="10">Phosphotyrosyl phosphatase activator</fullName>
    </alternativeName>
</protein>
<feature type="region of interest" description="Disordered" evidence="11">
    <location>
        <begin position="359"/>
        <end position="447"/>
    </location>
</feature>
<dbReference type="PANTHER" id="PTHR10012:SF3">
    <property type="entry name" value="SERINE_THREONINE-PROTEIN PHOSPHATASE 2A ACTIVATOR 1"/>
    <property type="match status" value="1"/>
</dbReference>
<keyword evidence="5 10" id="KW-0963">Cytoplasm</keyword>
<evidence type="ECO:0000256" key="5">
    <source>
        <dbReference type="ARBA" id="ARBA00022490"/>
    </source>
</evidence>
<comment type="subcellular location">
    <subcellularLocation>
        <location evidence="3 10">Cytoplasm</location>
    </subcellularLocation>
    <subcellularLocation>
        <location evidence="2">Nucleus</location>
    </subcellularLocation>
</comment>
<dbReference type="AlphaFoldDB" id="A0AAJ0GAK1"/>
<evidence type="ECO:0000313" key="13">
    <source>
        <dbReference type="Proteomes" id="UP001271007"/>
    </source>
</evidence>
<dbReference type="InterPro" id="IPR043170">
    <property type="entry name" value="PTPA_C_lid"/>
</dbReference>
<dbReference type="InterPro" id="IPR037218">
    <property type="entry name" value="PTPA_sf"/>
</dbReference>
<name>A0AAJ0GAK1_9PEZI</name>
<dbReference type="EMBL" id="JAWDJX010000031">
    <property type="protein sequence ID" value="KAK3050561.1"/>
    <property type="molecule type" value="Genomic_DNA"/>
</dbReference>